<keyword evidence="1" id="KW-0732">Signal</keyword>
<dbReference type="OrthoDB" id="2310204at2759"/>
<dbReference type="EMBL" id="KZ084105">
    <property type="protein sequence ID" value="OSD02508.1"/>
    <property type="molecule type" value="Genomic_DNA"/>
</dbReference>
<accession>A0A1Y2IN17</accession>
<evidence type="ECO:0000256" key="1">
    <source>
        <dbReference type="SAM" id="SignalP"/>
    </source>
</evidence>
<protein>
    <submittedName>
        <fullName evidence="2">Uncharacterized protein</fullName>
    </submittedName>
</protein>
<feature type="signal peptide" evidence="1">
    <location>
        <begin position="1"/>
        <end position="35"/>
    </location>
</feature>
<dbReference type="AlphaFoldDB" id="A0A1Y2IN17"/>
<proteinExistence type="predicted"/>
<evidence type="ECO:0000313" key="3">
    <source>
        <dbReference type="Proteomes" id="UP000193067"/>
    </source>
</evidence>
<keyword evidence="3" id="KW-1185">Reference proteome</keyword>
<organism evidence="2 3">
    <name type="scientific">Trametes coccinea (strain BRFM310)</name>
    <name type="common">Pycnoporus coccineus</name>
    <dbReference type="NCBI Taxonomy" id="1353009"/>
    <lineage>
        <taxon>Eukaryota</taxon>
        <taxon>Fungi</taxon>
        <taxon>Dikarya</taxon>
        <taxon>Basidiomycota</taxon>
        <taxon>Agaricomycotina</taxon>
        <taxon>Agaricomycetes</taxon>
        <taxon>Polyporales</taxon>
        <taxon>Polyporaceae</taxon>
        <taxon>Trametes</taxon>
    </lineage>
</organism>
<dbReference type="Proteomes" id="UP000193067">
    <property type="component" value="Unassembled WGS sequence"/>
</dbReference>
<feature type="chain" id="PRO_5013073389" evidence="1">
    <location>
        <begin position="36"/>
        <end position="282"/>
    </location>
</feature>
<reference evidence="2 3" key="1">
    <citation type="journal article" date="2015" name="Biotechnol. Biofuels">
        <title>Enhanced degradation of softwood versus hardwood by the white-rot fungus Pycnoporus coccineus.</title>
        <authorList>
            <person name="Couturier M."/>
            <person name="Navarro D."/>
            <person name="Chevret D."/>
            <person name="Henrissat B."/>
            <person name="Piumi F."/>
            <person name="Ruiz-Duenas F.J."/>
            <person name="Martinez A.T."/>
            <person name="Grigoriev I.V."/>
            <person name="Riley R."/>
            <person name="Lipzen A."/>
            <person name="Berrin J.G."/>
            <person name="Master E.R."/>
            <person name="Rosso M.N."/>
        </authorList>
    </citation>
    <scope>NUCLEOTIDE SEQUENCE [LARGE SCALE GENOMIC DNA]</scope>
    <source>
        <strain evidence="2 3">BRFM310</strain>
    </source>
</reference>
<gene>
    <name evidence="2" type="ORF">PYCCODRAFT_1367557</name>
</gene>
<name>A0A1Y2IN17_TRAC3</name>
<evidence type="ECO:0000313" key="2">
    <source>
        <dbReference type="EMBL" id="OSD02508.1"/>
    </source>
</evidence>
<sequence length="282" mass="31686">MRASSTSSSPFSNILLHRFTLATLVLGLLSALVRGRTVPAPSEEGFDSPAFEGFDHEEQEVLWHTAPRQGDRKYENGELPPVEDTAGWIDPRLNGGRFLDYVSKNVGEPLNIIISSLSDPFILSEDGLHTYVKSIGFSEECLGLHYGHIHEADLGDGLGRKPEQFLGRQHYFPIMGTCWESVRGGHHFRAWKQNGTEANSGAWFLGASEEMDSSKNHMIVEDGYNRGRDYIVEQVTQVTHWKGMWWKGEVEWREGLLERGARGVNHGIEQDGRVAILTINRL</sequence>